<dbReference type="Pfam" id="PF20411">
    <property type="entry name" value="DUF6697"/>
    <property type="match status" value="1"/>
</dbReference>
<dbReference type="OrthoDB" id="3219211at2759"/>
<evidence type="ECO:0000313" key="2">
    <source>
        <dbReference type="EMBL" id="KAE9396761.1"/>
    </source>
</evidence>
<name>A0A6A4HGB5_9AGAR</name>
<gene>
    <name evidence="2" type="ORF">BT96DRAFT_96421</name>
</gene>
<keyword evidence="3" id="KW-1185">Reference proteome</keyword>
<dbReference type="EMBL" id="ML769508">
    <property type="protein sequence ID" value="KAE9396761.1"/>
    <property type="molecule type" value="Genomic_DNA"/>
</dbReference>
<reference evidence="2" key="1">
    <citation type="journal article" date="2019" name="Environ. Microbiol.">
        <title>Fungal ecological strategies reflected in gene transcription - a case study of two litter decomposers.</title>
        <authorList>
            <person name="Barbi F."/>
            <person name="Kohler A."/>
            <person name="Barry K."/>
            <person name="Baskaran P."/>
            <person name="Daum C."/>
            <person name="Fauchery L."/>
            <person name="Ihrmark K."/>
            <person name="Kuo A."/>
            <person name="LaButti K."/>
            <person name="Lipzen A."/>
            <person name="Morin E."/>
            <person name="Grigoriev I.V."/>
            <person name="Henrissat B."/>
            <person name="Lindahl B."/>
            <person name="Martin F."/>
        </authorList>
    </citation>
    <scope>NUCLEOTIDE SEQUENCE</scope>
    <source>
        <strain evidence="2">JB14</strain>
    </source>
</reference>
<dbReference type="Proteomes" id="UP000799118">
    <property type="component" value="Unassembled WGS sequence"/>
</dbReference>
<dbReference type="InterPro" id="IPR046520">
    <property type="entry name" value="DUF6697"/>
</dbReference>
<accession>A0A6A4HGB5</accession>
<feature type="domain" description="DUF6697" evidence="1">
    <location>
        <begin position="23"/>
        <end position="125"/>
    </location>
</feature>
<dbReference type="AlphaFoldDB" id="A0A6A4HGB5"/>
<sequence length="174" mass="19867">MKLRATSSNLFIIPTPYPLRASLANYRVLHQLTTSWCPQREEHGYYLTPAFKCITDPRATTVHRWAPADLTSKMNKPTECFYNNDGVWYYTGVYKAFRLDDLTMKEWEALSVETTEAIVRETLEGRRNISPQNTYEVTIYAIGALKVGFNHSMYRLLLEHASKCTLSAATATAS</sequence>
<protein>
    <recommendedName>
        <fullName evidence="1">DUF6697 domain-containing protein</fullName>
    </recommendedName>
</protein>
<proteinExistence type="predicted"/>
<organism evidence="2 3">
    <name type="scientific">Gymnopus androsaceus JB14</name>
    <dbReference type="NCBI Taxonomy" id="1447944"/>
    <lineage>
        <taxon>Eukaryota</taxon>
        <taxon>Fungi</taxon>
        <taxon>Dikarya</taxon>
        <taxon>Basidiomycota</taxon>
        <taxon>Agaricomycotina</taxon>
        <taxon>Agaricomycetes</taxon>
        <taxon>Agaricomycetidae</taxon>
        <taxon>Agaricales</taxon>
        <taxon>Marasmiineae</taxon>
        <taxon>Omphalotaceae</taxon>
        <taxon>Gymnopus</taxon>
    </lineage>
</organism>
<evidence type="ECO:0000259" key="1">
    <source>
        <dbReference type="Pfam" id="PF20411"/>
    </source>
</evidence>
<evidence type="ECO:0000313" key="3">
    <source>
        <dbReference type="Proteomes" id="UP000799118"/>
    </source>
</evidence>